<evidence type="ECO:0000256" key="8">
    <source>
        <dbReference type="SAM" id="Phobius"/>
    </source>
</evidence>
<proteinExistence type="predicted"/>
<dbReference type="GO" id="GO:0005886">
    <property type="term" value="C:plasma membrane"/>
    <property type="evidence" value="ECO:0007669"/>
    <property type="project" value="UniProtKB-SubCell"/>
</dbReference>
<dbReference type="Pfam" id="PF13231">
    <property type="entry name" value="PMT_2"/>
    <property type="match status" value="1"/>
</dbReference>
<evidence type="ECO:0000256" key="7">
    <source>
        <dbReference type="ARBA" id="ARBA00023136"/>
    </source>
</evidence>
<feature type="transmembrane region" description="Helical" evidence="8">
    <location>
        <begin position="307"/>
        <end position="325"/>
    </location>
</feature>
<comment type="subcellular location">
    <subcellularLocation>
        <location evidence="1">Cell membrane</location>
        <topology evidence="1">Multi-pass membrane protein</topology>
    </subcellularLocation>
</comment>
<keyword evidence="5 8" id="KW-0812">Transmembrane</keyword>
<feature type="transmembrane region" description="Helical" evidence="8">
    <location>
        <begin position="84"/>
        <end position="103"/>
    </location>
</feature>
<feature type="transmembrane region" description="Helical" evidence="8">
    <location>
        <begin position="110"/>
        <end position="127"/>
    </location>
</feature>
<feature type="transmembrane region" description="Helical" evidence="8">
    <location>
        <begin position="162"/>
        <end position="192"/>
    </location>
</feature>
<evidence type="ECO:0000256" key="6">
    <source>
        <dbReference type="ARBA" id="ARBA00022989"/>
    </source>
</evidence>
<dbReference type="EMBL" id="PCTA01000017">
    <property type="protein sequence ID" value="PIP61747.1"/>
    <property type="molecule type" value="Genomic_DNA"/>
</dbReference>
<keyword evidence="6 8" id="KW-1133">Transmembrane helix</keyword>
<reference evidence="10 11" key="1">
    <citation type="submission" date="2017-09" db="EMBL/GenBank/DDBJ databases">
        <title>Depth-based differentiation of microbial function through sediment-hosted aquifers and enrichment of novel symbionts in the deep terrestrial subsurface.</title>
        <authorList>
            <person name="Probst A.J."/>
            <person name="Ladd B."/>
            <person name="Jarett J.K."/>
            <person name="Geller-Mcgrath D.E."/>
            <person name="Sieber C.M."/>
            <person name="Emerson J.B."/>
            <person name="Anantharaman K."/>
            <person name="Thomas B.C."/>
            <person name="Malmstrom R."/>
            <person name="Stieglmeier M."/>
            <person name="Klingl A."/>
            <person name="Woyke T."/>
            <person name="Ryan C.M."/>
            <person name="Banfield J.F."/>
        </authorList>
    </citation>
    <scope>NUCLEOTIDE SEQUENCE [LARGE SCALE GENOMIC DNA]</scope>
    <source>
        <strain evidence="10">CG22_combo_CG10-13_8_21_14_all_38_20</strain>
    </source>
</reference>
<keyword evidence="2" id="KW-1003">Cell membrane</keyword>
<keyword evidence="4" id="KW-0808">Transferase</keyword>
<dbReference type="InterPro" id="IPR050297">
    <property type="entry name" value="LipidA_mod_glycosyltrf_83"/>
</dbReference>
<gene>
    <name evidence="10" type="ORF">COW99_02610</name>
</gene>
<dbReference type="GO" id="GO:0009103">
    <property type="term" value="P:lipopolysaccharide biosynthetic process"/>
    <property type="evidence" value="ECO:0007669"/>
    <property type="project" value="UniProtKB-ARBA"/>
</dbReference>
<evidence type="ECO:0000256" key="4">
    <source>
        <dbReference type="ARBA" id="ARBA00022679"/>
    </source>
</evidence>
<accession>A0A2H0BVN8</accession>
<feature type="transmembrane region" description="Helical" evidence="8">
    <location>
        <begin position="283"/>
        <end position="300"/>
    </location>
</feature>
<evidence type="ECO:0000313" key="10">
    <source>
        <dbReference type="EMBL" id="PIP61747.1"/>
    </source>
</evidence>
<feature type="transmembrane region" description="Helical" evidence="8">
    <location>
        <begin position="331"/>
        <end position="350"/>
    </location>
</feature>
<protein>
    <recommendedName>
        <fullName evidence="9">Glycosyltransferase RgtA/B/C/D-like domain-containing protein</fullName>
    </recommendedName>
</protein>
<comment type="caution">
    <text evidence="10">The sequence shown here is derived from an EMBL/GenBank/DDBJ whole genome shotgun (WGS) entry which is preliminary data.</text>
</comment>
<dbReference type="AlphaFoldDB" id="A0A2H0BVN8"/>
<dbReference type="GO" id="GO:0016763">
    <property type="term" value="F:pentosyltransferase activity"/>
    <property type="evidence" value="ECO:0007669"/>
    <property type="project" value="TreeGrafter"/>
</dbReference>
<feature type="transmembrane region" description="Helical" evidence="8">
    <location>
        <begin position="362"/>
        <end position="380"/>
    </location>
</feature>
<feature type="transmembrane region" description="Helical" evidence="8">
    <location>
        <begin position="198"/>
        <end position="219"/>
    </location>
</feature>
<evidence type="ECO:0000256" key="1">
    <source>
        <dbReference type="ARBA" id="ARBA00004651"/>
    </source>
</evidence>
<name>A0A2H0BVN8_9BACT</name>
<evidence type="ECO:0000259" key="9">
    <source>
        <dbReference type="Pfam" id="PF13231"/>
    </source>
</evidence>
<evidence type="ECO:0000256" key="2">
    <source>
        <dbReference type="ARBA" id="ARBA00022475"/>
    </source>
</evidence>
<feature type="domain" description="Glycosyltransferase RgtA/B/C/D-like" evidence="9">
    <location>
        <begin position="64"/>
        <end position="218"/>
    </location>
</feature>
<keyword evidence="3" id="KW-0328">Glycosyltransferase</keyword>
<sequence length="440" mass="50509">MMQKYKILLSFLFVSLVAAIFRITNLDLIEFKGDEAINLYLAARPVFGHSLPPGGTISSIGIVNPPLLNYILFPFALISTNPKIVSLLIGLLNSVTIGLLYLVYRHYYGFKSALISCIFIALSPWAIIYSRKVWAQDFILPLMVPLILSVHKIVKEKKPRYWILYAFISLLLIQLHQPSLYFVAIVSLLIIVQQRKVSIKYSAIGIVLGLLPLIPYLIFQLGNSCPACASYTAASQRFSENYDLILFFRPLQIMSQGGFRFILGEDVLTMANSYPLLFSLRRIFYFEYLLIPLGGFLFLKQFPKLKILVWICILLPAIYFVSKVVPHMHYFVTLIPFLALLLGTAFAWLIKNKHLAIKYSSIVVLVLLISISIWYNLVFFDLLRNKQEIKGDYGTIFAVTEKRTNQIYDKYKDLPEYEEILLNSYVPKDFYKTFNPPQSL</sequence>
<evidence type="ECO:0000313" key="11">
    <source>
        <dbReference type="Proteomes" id="UP000231246"/>
    </source>
</evidence>
<organism evidence="10 11">
    <name type="scientific">Candidatus Roizmanbacteria bacterium CG22_combo_CG10-13_8_21_14_all_38_20</name>
    <dbReference type="NCBI Taxonomy" id="1974862"/>
    <lineage>
        <taxon>Bacteria</taxon>
        <taxon>Candidatus Roizmaniibacteriota</taxon>
    </lineage>
</organism>
<dbReference type="Proteomes" id="UP000231246">
    <property type="component" value="Unassembled WGS sequence"/>
</dbReference>
<evidence type="ECO:0000256" key="5">
    <source>
        <dbReference type="ARBA" id="ARBA00022692"/>
    </source>
</evidence>
<feature type="transmembrane region" description="Helical" evidence="8">
    <location>
        <begin position="244"/>
        <end position="263"/>
    </location>
</feature>
<dbReference type="PANTHER" id="PTHR33908">
    <property type="entry name" value="MANNOSYLTRANSFERASE YKCB-RELATED"/>
    <property type="match status" value="1"/>
</dbReference>
<keyword evidence="7 8" id="KW-0472">Membrane</keyword>
<evidence type="ECO:0000256" key="3">
    <source>
        <dbReference type="ARBA" id="ARBA00022676"/>
    </source>
</evidence>
<dbReference type="PANTHER" id="PTHR33908:SF11">
    <property type="entry name" value="MEMBRANE PROTEIN"/>
    <property type="match status" value="1"/>
</dbReference>
<dbReference type="InterPro" id="IPR038731">
    <property type="entry name" value="RgtA/B/C-like"/>
</dbReference>